<evidence type="ECO:0000256" key="10">
    <source>
        <dbReference type="PROSITE-ProRule" id="PRU00277"/>
    </source>
</evidence>
<proteinExistence type="inferred from homology"/>
<comment type="domain">
    <text evidence="9">Consists of 3 domains; the N-terminus binds the ribosome, the middle domain has PPIase activity, while the C-terminus has intrinsic chaperone activity on its own.</text>
</comment>
<dbReference type="GO" id="GO:0044183">
    <property type="term" value="F:protein folding chaperone"/>
    <property type="evidence" value="ECO:0007669"/>
    <property type="project" value="TreeGrafter"/>
</dbReference>
<keyword evidence="14" id="KW-1185">Reference proteome</keyword>
<comment type="catalytic activity">
    <reaction evidence="1 9 10">
        <text>[protein]-peptidylproline (omega=180) = [protein]-peptidylproline (omega=0)</text>
        <dbReference type="Rhea" id="RHEA:16237"/>
        <dbReference type="Rhea" id="RHEA-COMP:10747"/>
        <dbReference type="Rhea" id="RHEA-COMP:10748"/>
        <dbReference type="ChEBI" id="CHEBI:83833"/>
        <dbReference type="ChEBI" id="CHEBI:83834"/>
        <dbReference type="EC" id="5.2.1.8"/>
    </reaction>
</comment>
<dbReference type="GO" id="GO:0005737">
    <property type="term" value="C:cytoplasm"/>
    <property type="evidence" value="ECO:0007669"/>
    <property type="project" value="UniProtKB-SubCell"/>
</dbReference>
<dbReference type="STRING" id="545694.TREPR_2598"/>
<evidence type="ECO:0000256" key="8">
    <source>
        <dbReference type="ARBA" id="ARBA00029986"/>
    </source>
</evidence>
<evidence type="ECO:0000313" key="14">
    <source>
        <dbReference type="Proteomes" id="UP000009223"/>
    </source>
</evidence>
<keyword evidence="5 9" id="KW-0697">Rotamase</keyword>
<dbReference type="Gene3D" id="1.10.3120.10">
    <property type="entry name" value="Trigger factor, C-terminal domain"/>
    <property type="match status" value="1"/>
</dbReference>
<keyword evidence="9 11" id="KW-0131">Cell cycle</keyword>
<dbReference type="InterPro" id="IPR036611">
    <property type="entry name" value="Trigger_fac_ribosome-bd_sf"/>
</dbReference>
<keyword evidence="9" id="KW-0963">Cytoplasm</keyword>
<feature type="domain" description="PPIase FKBP-type" evidence="12">
    <location>
        <begin position="172"/>
        <end position="226"/>
    </location>
</feature>
<dbReference type="InterPro" id="IPR046357">
    <property type="entry name" value="PPIase_dom_sf"/>
</dbReference>
<dbReference type="InterPro" id="IPR005215">
    <property type="entry name" value="Trig_fac"/>
</dbReference>
<dbReference type="GO" id="GO:0015031">
    <property type="term" value="P:protein transport"/>
    <property type="evidence" value="ECO:0007669"/>
    <property type="project" value="UniProtKB-UniRule"/>
</dbReference>
<dbReference type="PROSITE" id="PS50059">
    <property type="entry name" value="FKBP_PPIASE"/>
    <property type="match status" value="1"/>
</dbReference>
<dbReference type="eggNOG" id="COG0544">
    <property type="taxonomic scope" value="Bacteria"/>
</dbReference>
<dbReference type="InterPro" id="IPR027304">
    <property type="entry name" value="Trigger_fact/SurA_dom_sf"/>
</dbReference>
<comment type="subcellular location">
    <subcellularLocation>
        <location evidence="9">Cytoplasm</location>
    </subcellularLocation>
    <text evidence="9">About half TF is bound to the ribosome near the polypeptide exit tunnel while the other half is free in the cytoplasm.</text>
</comment>
<keyword evidence="9 11" id="KW-0132">Cell division</keyword>
<dbReference type="EMBL" id="CP001843">
    <property type="protein sequence ID" value="AEF85937.1"/>
    <property type="molecule type" value="Genomic_DNA"/>
</dbReference>
<evidence type="ECO:0000256" key="11">
    <source>
        <dbReference type="RuleBase" id="RU003914"/>
    </source>
</evidence>
<evidence type="ECO:0000256" key="6">
    <source>
        <dbReference type="ARBA" id="ARBA00023186"/>
    </source>
</evidence>
<dbReference type="OrthoDB" id="9767721at2"/>
<dbReference type="GO" id="GO:0043022">
    <property type="term" value="F:ribosome binding"/>
    <property type="evidence" value="ECO:0007669"/>
    <property type="project" value="TreeGrafter"/>
</dbReference>
<reference evidence="13 14" key="2">
    <citation type="journal article" date="2011" name="ISME J.">
        <title>RNA-seq reveals cooperative metabolic interactions between two termite-gut spirochete species in co-culture.</title>
        <authorList>
            <person name="Rosenthal A.Z."/>
            <person name="Matson E.G."/>
            <person name="Eldar A."/>
            <person name="Leadbetter J.R."/>
        </authorList>
    </citation>
    <scope>NUCLEOTIDE SEQUENCE [LARGE SCALE GENOMIC DNA]</scope>
    <source>
        <strain evidence="14">ATCC BAA-887 / DSM 12427 / ZAS-2</strain>
    </source>
</reference>
<dbReference type="InterPro" id="IPR037041">
    <property type="entry name" value="Trigger_fac_C_sf"/>
</dbReference>
<dbReference type="SUPFAM" id="SSF54534">
    <property type="entry name" value="FKBP-like"/>
    <property type="match status" value="1"/>
</dbReference>
<dbReference type="Pfam" id="PF05697">
    <property type="entry name" value="Trigger_N"/>
    <property type="match status" value="1"/>
</dbReference>
<name>F5YGI9_TREPZ</name>
<evidence type="ECO:0000256" key="3">
    <source>
        <dbReference type="ARBA" id="ARBA00013194"/>
    </source>
</evidence>
<dbReference type="PANTHER" id="PTHR30560:SF3">
    <property type="entry name" value="TRIGGER FACTOR-LIKE PROTEIN TIG, CHLOROPLASTIC"/>
    <property type="match status" value="1"/>
</dbReference>
<keyword evidence="7 9" id="KW-0413">Isomerase</keyword>
<evidence type="ECO:0000256" key="2">
    <source>
        <dbReference type="ARBA" id="ARBA00005464"/>
    </source>
</evidence>
<dbReference type="GO" id="GO:0043335">
    <property type="term" value="P:protein unfolding"/>
    <property type="evidence" value="ECO:0007669"/>
    <property type="project" value="TreeGrafter"/>
</dbReference>
<sequence length="453" mass="51754">MAITKEITRLEHSNVKLTVTVGKEDVRTQYDELLSGYSKNLQIPGFRKGKAPKDVLERKFGSGLKEEALGRIIEKSITDIFEDEGFPKGDRPLPYSTPQVEEEPVLALDSDLSFSVVYDVMPAVNVATWKGLEVEAPDVSVSEEDISRELETVRDRNAIVQDKEDGEEALKDDVVTVDYLELSEAGEPLDDTKREDFVFTLGSGYNLYKFDDEVVGMKKGESKDITKTYAEDFTDKDLAGKTIKLRITLSALKKKILPALDDDLAQDVDEKFKTLDDLKADIRGRLTKNLDKRLRDISLNNLLEKISAETPVEIPESMIRIELDSRWRNLARRFNTSAEELLKIMGTSGKGYEQIIEEWRPDVIKALHSRIIVEKLMEEQKLEASDDEFEKEIVNLSAETGSSVEDIKKYYEQENMKEYLKEEIKERKLFDIMLAENTIKKGKQEKYTDIVQQ</sequence>
<evidence type="ECO:0000256" key="1">
    <source>
        <dbReference type="ARBA" id="ARBA00000971"/>
    </source>
</evidence>
<evidence type="ECO:0000256" key="4">
    <source>
        <dbReference type="ARBA" id="ARBA00016902"/>
    </source>
</evidence>
<evidence type="ECO:0000256" key="9">
    <source>
        <dbReference type="HAMAP-Rule" id="MF_00303"/>
    </source>
</evidence>
<dbReference type="KEGG" id="tpi:TREPR_2598"/>
<dbReference type="HOGENOM" id="CLU_033058_3_1_12"/>
<dbReference type="RefSeq" id="WP_015707623.1">
    <property type="nucleotide sequence ID" value="NC_015578.1"/>
</dbReference>
<dbReference type="InterPro" id="IPR008880">
    <property type="entry name" value="Trigger_fac_C"/>
</dbReference>
<keyword evidence="6 9" id="KW-0143">Chaperone</keyword>
<dbReference type="PIRSF" id="PIRSF003095">
    <property type="entry name" value="Trigger_factor"/>
    <property type="match status" value="1"/>
</dbReference>
<dbReference type="InterPro" id="IPR001179">
    <property type="entry name" value="PPIase_FKBP_dom"/>
</dbReference>
<dbReference type="GO" id="GO:0051301">
    <property type="term" value="P:cell division"/>
    <property type="evidence" value="ECO:0007669"/>
    <property type="project" value="UniProtKB-KW"/>
</dbReference>
<gene>
    <name evidence="9 13" type="primary">tig</name>
    <name evidence="13" type="ordered locus">TREPR_2598</name>
</gene>
<dbReference type="SUPFAM" id="SSF102735">
    <property type="entry name" value="Trigger factor ribosome-binding domain"/>
    <property type="match status" value="1"/>
</dbReference>
<dbReference type="GO" id="GO:0051083">
    <property type="term" value="P:'de novo' cotranslational protein folding"/>
    <property type="evidence" value="ECO:0007669"/>
    <property type="project" value="TreeGrafter"/>
</dbReference>
<dbReference type="PANTHER" id="PTHR30560">
    <property type="entry name" value="TRIGGER FACTOR CHAPERONE AND PEPTIDYL-PROLYL CIS/TRANS ISOMERASE"/>
    <property type="match status" value="1"/>
</dbReference>
<dbReference type="HAMAP" id="MF_00303">
    <property type="entry name" value="Trigger_factor_Tig"/>
    <property type="match status" value="1"/>
</dbReference>
<dbReference type="Gene3D" id="3.10.50.40">
    <property type="match status" value="1"/>
</dbReference>
<evidence type="ECO:0000256" key="5">
    <source>
        <dbReference type="ARBA" id="ARBA00023110"/>
    </source>
</evidence>
<dbReference type="InterPro" id="IPR008881">
    <property type="entry name" value="Trigger_fac_ribosome-bd_bac"/>
</dbReference>
<dbReference type="SUPFAM" id="SSF109998">
    <property type="entry name" value="Triger factor/SurA peptide-binding domain-like"/>
    <property type="match status" value="1"/>
</dbReference>
<dbReference type="AlphaFoldDB" id="F5YGI9"/>
<dbReference type="Proteomes" id="UP000009223">
    <property type="component" value="Chromosome"/>
</dbReference>
<reference evidence="14" key="1">
    <citation type="submission" date="2009-12" db="EMBL/GenBank/DDBJ databases">
        <title>Complete sequence of Treponema primitia strain ZAS-2.</title>
        <authorList>
            <person name="Tetu S.G."/>
            <person name="Matson E."/>
            <person name="Ren Q."/>
            <person name="Seshadri R."/>
            <person name="Elbourne L."/>
            <person name="Hassan K.A."/>
            <person name="Durkin A."/>
            <person name="Radune D."/>
            <person name="Mohamoud Y."/>
            <person name="Shay R."/>
            <person name="Jin S."/>
            <person name="Zhang X."/>
            <person name="Lucey K."/>
            <person name="Ballor N.R."/>
            <person name="Ottesen E."/>
            <person name="Rosenthal R."/>
            <person name="Allen A."/>
            <person name="Leadbetter J.R."/>
            <person name="Paulsen I.T."/>
        </authorList>
    </citation>
    <scope>NUCLEOTIDE SEQUENCE [LARGE SCALE GENOMIC DNA]</scope>
    <source>
        <strain evidence="14">ATCC BAA-887 / DSM 12427 / ZAS-2</strain>
    </source>
</reference>
<organism evidence="13 14">
    <name type="scientific">Treponema primitia (strain ATCC BAA-887 / DSM 12427 / ZAS-2)</name>
    <dbReference type="NCBI Taxonomy" id="545694"/>
    <lineage>
        <taxon>Bacteria</taxon>
        <taxon>Pseudomonadati</taxon>
        <taxon>Spirochaetota</taxon>
        <taxon>Spirochaetia</taxon>
        <taxon>Spirochaetales</taxon>
        <taxon>Treponemataceae</taxon>
        <taxon>Treponema</taxon>
    </lineage>
</organism>
<evidence type="ECO:0000259" key="12">
    <source>
        <dbReference type="PROSITE" id="PS50059"/>
    </source>
</evidence>
<comment type="function">
    <text evidence="9">Involved in protein export. Acts as a chaperone by maintaining the newly synthesized protein in an open conformation. Functions as a peptidyl-prolyl cis-trans isomerase.</text>
</comment>
<evidence type="ECO:0000313" key="13">
    <source>
        <dbReference type="EMBL" id="AEF85937.1"/>
    </source>
</evidence>
<dbReference type="Pfam" id="PF05698">
    <property type="entry name" value="Trigger_C"/>
    <property type="match status" value="1"/>
</dbReference>
<dbReference type="EC" id="5.2.1.8" evidence="3 9"/>
<protein>
    <recommendedName>
        <fullName evidence="4 9">Trigger factor</fullName>
        <shortName evidence="9">TF</shortName>
        <ecNumber evidence="3 9">5.2.1.8</ecNumber>
    </recommendedName>
    <alternativeName>
        <fullName evidence="8 9">PPIase</fullName>
    </alternativeName>
</protein>
<dbReference type="Gene3D" id="3.30.70.1050">
    <property type="entry name" value="Trigger factor ribosome-binding domain"/>
    <property type="match status" value="1"/>
</dbReference>
<accession>F5YGI9</accession>
<dbReference type="Pfam" id="PF00254">
    <property type="entry name" value="FKBP_C"/>
    <property type="match status" value="1"/>
</dbReference>
<comment type="similarity">
    <text evidence="2 9 11">Belongs to the FKBP-type PPIase family. Tig subfamily.</text>
</comment>
<evidence type="ECO:0000256" key="7">
    <source>
        <dbReference type="ARBA" id="ARBA00023235"/>
    </source>
</evidence>
<dbReference type="NCBIfam" id="TIGR00115">
    <property type="entry name" value="tig"/>
    <property type="match status" value="1"/>
</dbReference>
<dbReference type="GO" id="GO:0003755">
    <property type="term" value="F:peptidyl-prolyl cis-trans isomerase activity"/>
    <property type="evidence" value="ECO:0007669"/>
    <property type="project" value="UniProtKB-UniRule"/>
</dbReference>